<proteinExistence type="predicted"/>
<accession>A0ABQ9G0U3</accession>
<protein>
    <submittedName>
        <fullName evidence="1">Uncharacterized protein</fullName>
    </submittedName>
</protein>
<comment type="caution">
    <text evidence="1">The sequence shown here is derived from an EMBL/GenBank/DDBJ whole genome shotgun (WGS) entry which is preliminary data.</text>
</comment>
<organism evidence="1 2">
    <name type="scientific">Dryococelus australis</name>
    <dbReference type="NCBI Taxonomy" id="614101"/>
    <lineage>
        <taxon>Eukaryota</taxon>
        <taxon>Metazoa</taxon>
        <taxon>Ecdysozoa</taxon>
        <taxon>Arthropoda</taxon>
        <taxon>Hexapoda</taxon>
        <taxon>Insecta</taxon>
        <taxon>Pterygota</taxon>
        <taxon>Neoptera</taxon>
        <taxon>Polyneoptera</taxon>
        <taxon>Phasmatodea</taxon>
        <taxon>Verophasmatodea</taxon>
        <taxon>Anareolatae</taxon>
        <taxon>Phasmatidae</taxon>
        <taxon>Eurycanthinae</taxon>
        <taxon>Dryococelus</taxon>
    </lineage>
</organism>
<keyword evidence="2" id="KW-1185">Reference proteome</keyword>
<gene>
    <name evidence="1" type="ORF">PR048_033634</name>
</gene>
<name>A0ABQ9G0U3_9NEOP</name>
<reference evidence="1 2" key="1">
    <citation type="submission" date="2023-02" db="EMBL/GenBank/DDBJ databases">
        <title>LHISI_Scaffold_Assembly.</title>
        <authorList>
            <person name="Stuart O.P."/>
            <person name="Cleave R."/>
            <person name="Magrath M.J.L."/>
            <person name="Mikheyev A.S."/>
        </authorList>
    </citation>
    <scope>NUCLEOTIDE SEQUENCE [LARGE SCALE GENOMIC DNA]</scope>
    <source>
        <strain evidence="1">Daus_M_001</strain>
        <tissue evidence="1">Leg muscle</tissue>
    </source>
</reference>
<sequence length="489" mass="54279">MLPHCLVPIRQCSKQAPEKISRLLQHSHPTKAIDASMEQSGMKGRGKWEIPGKTRRRTASYGMIPTRENPVTRPGMEPESPWWEAIKLTPRPTTDPSGNSASDVHWSAGFLGDLPFLPPLIITALPHTHLSRPRLTQGIISQCLNLWADLPWRSRLARHLSGPWVRIPDKAFKAYTLWIVGDWTTKVVLKMLGGSPESRTFWTSLRADAVAQREREREREREVNNQRRAPCPPHAVPCFGVQLVLKSFRESQVALSIGSWSTRGKWPLVTTIDRHEIPEAVRGLTRSARGAAVVNWPPVHNVCSVVVTPLESRRATSCGYNSSHPVWHALYECLQDIHGDSSPFLLQPFHELSNGFWPCLKSPHPAIQFVPKMFYRIEVGALGGSVQSANIVVGVPLHTLVASSNPSSRRSSLIIHPDPGIMPVHSLSVYTPPCLDPAPLCLCCDQPLCIEDDGTAVVKWLDYSPPTWANPPGIAIPRRVGVTAGFSYV</sequence>
<dbReference type="EMBL" id="JARBHB010000017">
    <property type="protein sequence ID" value="KAJ8866110.1"/>
    <property type="molecule type" value="Genomic_DNA"/>
</dbReference>
<dbReference type="Proteomes" id="UP001159363">
    <property type="component" value="Chromosome 16"/>
</dbReference>
<evidence type="ECO:0000313" key="1">
    <source>
        <dbReference type="EMBL" id="KAJ8866110.1"/>
    </source>
</evidence>
<evidence type="ECO:0000313" key="2">
    <source>
        <dbReference type="Proteomes" id="UP001159363"/>
    </source>
</evidence>